<protein>
    <submittedName>
        <fullName evidence="1">Uncharacterized protein</fullName>
    </submittedName>
</protein>
<organism evidence="1 2">
    <name type="scientific">Polyplax serrata</name>
    <name type="common">Common mouse louse</name>
    <dbReference type="NCBI Taxonomy" id="468196"/>
    <lineage>
        <taxon>Eukaryota</taxon>
        <taxon>Metazoa</taxon>
        <taxon>Ecdysozoa</taxon>
        <taxon>Arthropoda</taxon>
        <taxon>Hexapoda</taxon>
        <taxon>Insecta</taxon>
        <taxon>Pterygota</taxon>
        <taxon>Neoptera</taxon>
        <taxon>Paraneoptera</taxon>
        <taxon>Psocodea</taxon>
        <taxon>Troctomorpha</taxon>
        <taxon>Phthiraptera</taxon>
        <taxon>Anoplura</taxon>
        <taxon>Polyplacidae</taxon>
        <taxon>Polyplax</taxon>
    </lineage>
</organism>
<proteinExistence type="predicted"/>
<name>A0ABR1ALZ6_POLSC</name>
<sequence length="159" mass="18191">MNVCHVPAGLRFGGKIFQSKSKLFFICLRPSPPCVTLLWDDRENRRGFPGTYLLEPEMPFEPISWELTWVLPSRVSPTLKYAESQFSGVASNGGGLIFVKCQFVNCRIRLRWTIQKKECNRYSRETLEGKTILLTPSLIYPGAQENRGKGEYLNGTTRR</sequence>
<comment type="caution">
    <text evidence="1">The sequence shown here is derived from an EMBL/GenBank/DDBJ whole genome shotgun (WGS) entry which is preliminary data.</text>
</comment>
<evidence type="ECO:0000313" key="2">
    <source>
        <dbReference type="Proteomes" id="UP001359485"/>
    </source>
</evidence>
<evidence type="ECO:0000313" key="1">
    <source>
        <dbReference type="EMBL" id="KAK6622321.1"/>
    </source>
</evidence>
<accession>A0ABR1ALZ6</accession>
<reference evidence="1 2" key="1">
    <citation type="submission" date="2023-09" db="EMBL/GenBank/DDBJ databases">
        <title>Genomes of two closely related lineages of the louse Polyplax serrata with different host specificities.</title>
        <authorList>
            <person name="Martinu J."/>
            <person name="Tarabai H."/>
            <person name="Stefka J."/>
            <person name="Hypsa V."/>
        </authorList>
    </citation>
    <scope>NUCLEOTIDE SEQUENCE [LARGE SCALE GENOMIC DNA]</scope>
    <source>
        <strain evidence="1">98ZLc_SE</strain>
    </source>
</reference>
<dbReference type="EMBL" id="JAWJWF010000047">
    <property type="protein sequence ID" value="KAK6622321.1"/>
    <property type="molecule type" value="Genomic_DNA"/>
</dbReference>
<dbReference type="Proteomes" id="UP001359485">
    <property type="component" value="Unassembled WGS sequence"/>
</dbReference>
<keyword evidence="2" id="KW-1185">Reference proteome</keyword>
<gene>
    <name evidence="1" type="ORF">RUM44_002132</name>
</gene>